<protein>
    <submittedName>
        <fullName evidence="2">Uncharacterized protein</fullName>
    </submittedName>
</protein>
<accession>A0ABQ0M0M8</accession>
<proteinExistence type="predicted"/>
<feature type="region of interest" description="Disordered" evidence="1">
    <location>
        <begin position="1"/>
        <end position="75"/>
    </location>
</feature>
<reference evidence="2" key="1">
    <citation type="submission" date="2014-09" db="EMBL/GenBank/DDBJ databases">
        <title>Genome sequence of the luminous mushroom Mycena chlorophos for searching fungal bioluminescence genes.</title>
        <authorList>
            <person name="Tanaka Y."/>
            <person name="Kasuga D."/>
            <person name="Oba Y."/>
            <person name="Hase S."/>
            <person name="Sato K."/>
            <person name="Oba Y."/>
            <person name="Sakakibara Y."/>
        </authorList>
    </citation>
    <scope>NUCLEOTIDE SEQUENCE</scope>
</reference>
<dbReference type="EMBL" id="DF849355">
    <property type="protein sequence ID" value="GAT56893.1"/>
    <property type="molecule type" value="Genomic_DNA"/>
</dbReference>
<name>A0ABQ0M0M8_MYCCL</name>
<feature type="compositionally biased region" description="Basic and acidic residues" evidence="1">
    <location>
        <begin position="65"/>
        <end position="75"/>
    </location>
</feature>
<organism evidence="2 3">
    <name type="scientific">Mycena chlorophos</name>
    <name type="common">Agaric fungus</name>
    <name type="synonym">Agaricus chlorophos</name>
    <dbReference type="NCBI Taxonomy" id="658473"/>
    <lineage>
        <taxon>Eukaryota</taxon>
        <taxon>Fungi</taxon>
        <taxon>Dikarya</taxon>
        <taxon>Basidiomycota</taxon>
        <taxon>Agaricomycotina</taxon>
        <taxon>Agaricomycetes</taxon>
        <taxon>Agaricomycetidae</taxon>
        <taxon>Agaricales</taxon>
        <taxon>Marasmiineae</taxon>
        <taxon>Mycenaceae</taxon>
        <taxon>Mycena</taxon>
    </lineage>
</organism>
<gene>
    <name evidence="2" type="ORF">MCHLO_13487</name>
</gene>
<evidence type="ECO:0000313" key="2">
    <source>
        <dbReference type="EMBL" id="GAT56893.1"/>
    </source>
</evidence>
<evidence type="ECO:0000313" key="3">
    <source>
        <dbReference type="Proteomes" id="UP000815677"/>
    </source>
</evidence>
<dbReference type="Proteomes" id="UP000815677">
    <property type="component" value="Unassembled WGS sequence"/>
</dbReference>
<evidence type="ECO:0000256" key="1">
    <source>
        <dbReference type="SAM" id="MobiDB-lite"/>
    </source>
</evidence>
<sequence length="75" mass="8320">MSSPQCLPLLLDGQRRRNQDSAHAWTSPRRGLGTNEVPSPLEGRGLSKCGGDKSAHPTYGLGYRQPEERRFSRAK</sequence>
<keyword evidence="3" id="KW-1185">Reference proteome</keyword>